<keyword evidence="3" id="KW-1185">Reference proteome</keyword>
<sequence>MQRGKRPSCGTSYKVSSCTSWAWLLLKAEYSSHNEPPVTLASLARYPGGGGQSEILLIAEQRTRPDRAIARCEFAHSSSSHLFLFVRGNYEEGRLDGVETLGYRAHSSRQNKLFIRQSRSHQRYLSSCAAGLYYLLFVFGAGFIPRHSSSSLDRERSRIESDPSIGPGSLLVWN</sequence>
<protein>
    <submittedName>
        <fullName evidence="2">Uncharacterized protein</fullName>
    </submittedName>
</protein>
<evidence type="ECO:0000313" key="2">
    <source>
        <dbReference type="EMBL" id="CAH1400910.1"/>
    </source>
</evidence>
<dbReference type="Proteomes" id="UP001152798">
    <property type="component" value="Chromosome 5"/>
</dbReference>
<keyword evidence="1" id="KW-1133">Transmembrane helix</keyword>
<name>A0A9P0HFB6_NEZVI</name>
<evidence type="ECO:0000256" key="1">
    <source>
        <dbReference type="SAM" id="Phobius"/>
    </source>
</evidence>
<dbReference type="EMBL" id="OV725081">
    <property type="protein sequence ID" value="CAH1400910.1"/>
    <property type="molecule type" value="Genomic_DNA"/>
</dbReference>
<keyword evidence="1" id="KW-0472">Membrane</keyword>
<gene>
    <name evidence="2" type="ORF">NEZAVI_LOCUS10051</name>
</gene>
<organism evidence="2 3">
    <name type="scientific">Nezara viridula</name>
    <name type="common">Southern green stink bug</name>
    <name type="synonym">Cimex viridulus</name>
    <dbReference type="NCBI Taxonomy" id="85310"/>
    <lineage>
        <taxon>Eukaryota</taxon>
        <taxon>Metazoa</taxon>
        <taxon>Ecdysozoa</taxon>
        <taxon>Arthropoda</taxon>
        <taxon>Hexapoda</taxon>
        <taxon>Insecta</taxon>
        <taxon>Pterygota</taxon>
        <taxon>Neoptera</taxon>
        <taxon>Paraneoptera</taxon>
        <taxon>Hemiptera</taxon>
        <taxon>Heteroptera</taxon>
        <taxon>Panheteroptera</taxon>
        <taxon>Pentatomomorpha</taxon>
        <taxon>Pentatomoidea</taxon>
        <taxon>Pentatomidae</taxon>
        <taxon>Pentatominae</taxon>
        <taxon>Nezara</taxon>
    </lineage>
</organism>
<accession>A0A9P0HFB6</accession>
<keyword evidence="1" id="KW-0812">Transmembrane</keyword>
<dbReference type="AlphaFoldDB" id="A0A9P0HFB6"/>
<feature type="transmembrane region" description="Helical" evidence="1">
    <location>
        <begin position="124"/>
        <end position="144"/>
    </location>
</feature>
<evidence type="ECO:0000313" key="3">
    <source>
        <dbReference type="Proteomes" id="UP001152798"/>
    </source>
</evidence>
<proteinExistence type="predicted"/>
<reference evidence="2" key="1">
    <citation type="submission" date="2022-01" db="EMBL/GenBank/DDBJ databases">
        <authorList>
            <person name="King R."/>
        </authorList>
    </citation>
    <scope>NUCLEOTIDE SEQUENCE</scope>
</reference>